<accession>A0ABS6JGP8</accession>
<comment type="similarity">
    <text evidence="4">Belongs to the class I-like SAM-binding methyltransferase superfamily. RNA M5U methyltransferase family.</text>
</comment>
<dbReference type="InterPro" id="IPR030390">
    <property type="entry name" value="MeTrfase_TrmA_AS"/>
</dbReference>
<organism evidence="8 9">
    <name type="scientific">Evansella tamaricis</name>
    <dbReference type="NCBI Taxonomy" id="2069301"/>
    <lineage>
        <taxon>Bacteria</taxon>
        <taxon>Bacillati</taxon>
        <taxon>Bacillota</taxon>
        <taxon>Bacilli</taxon>
        <taxon>Bacillales</taxon>
        <taxon>Bacillaceae</taxon>
        <taxon>Evansella</taxon>
    </lineage>
</organism>
<dbReference type="PROSITE" id="PS51687">
    <property type="entry name" value="SAM_MT_RNA_M5U"/>
    <property type="match status" value="1"/>
</dbReference>
<feature type="active site" description="Nucleophile" evidence="4">
    <location>
        <position position="455"/>
    </location>
</feature>
<dbReference type="GO" id="GO:0032259">
    <property type="term" value="P:methylation"/>
    <property type="evidence" value="ECO:0007669"/>
    <property type="project" value="UniProtKB-KW"/>
</dbReference>
<evidence type="ECO:0000259" key="7">
    <source>
        <dbReference type="PROSITE" id="PS50926"/>
    </source>
</evidence>
<evidence type="ECO:0000256" key="5">
    <source>
        <dbReference type="PROSITE-ProRule" id="PRU10015"/>
    </source>
</evidence>
<keyword evidence="9" id="KW-1185">Reference proteome</keyword>
<dbReference type="InterPro" id="IPR002792">
    <property type="entry name" value="TRAM_dom"/>
</dbReference>
<keyword evidence="3 4" id="KW-0949">S-adenosyl-L-methionine</keyword>
<comment type="caution">
    <text evidence="8">The sequence shown here is derived from an EMBL/GenBank/DDBJ whole genome shotgun (WGS) entry which is preliminary data.</text>
</comment>
<dbReference type="GO" id="GO:0008168">
    <property type="term" value="F:methyltransferase activity"/>
    <property type="evidence" value="ECO:0007669"/>
    <property type="project" value="UniProtKB-KW"/>
</dbReference>
<evidence type="ECO:0000256" key="3">
    <source>
        <dbReference type="ARBA" id="ARBA00022691"/>
    </source>
</evidence>
<feature type="compositionally biased region" description="Basic and acidic residues" evidence="6">
    <location>
        <begin position="26"/>
        <end position="35"/>
    </location>
</feature>
<dbReference type="NCBIfam" id="TIGR00479">
    <property type="entry name" value="rumA"/>
    <property type="match status" value="1"/>
</dbReference>
<feature type="region of interest" description="Disordered" evidence="6">
    <location>
        <begin position="1"/>
        <end position="43"/>
    </location>
</feature>
<dbReference type="EMBL" id="JAHQCS010000113">
    <property type="protein sequence ID" value="MBU9712862.1"/>
    <property type="molecule type" value="Genomic_DNA"/>
</dbReference>
<keyword evidence="2 4" id="KW-0808">Transferase</keyword>
<reference evidence="8 9" key="1">
    <citation type="submission" date="2021-06" db="EMBL/GenBank/DDBJ databases">
        <title>Bacillus sp. RD4P76, an endophyte from a halophyte.</title>
        <authorList>
            <person name="Sun J.-Q."/>
        </authorList>
    </citation>
    <scope>NUCLEOTIDE SEQUENCE [LARGE SCALE GENOMIC DNA]</scope>
    <source>
        <strain evidence="8 9">CGMCC 1.15917</strain>
    </source>
</reference>
<feature type="binding site" evidence="4">
    <location>
        <position position="380"/>
    </location>
    <ligand>
        <name>S-adenosyl-L-methionine</name>
        <dbReference type="ChEBI" id="CHEBI:59789"/>
    </ligand>
</feature>
<feature type="binding site" evidence="4">
    <location>
        <position position="359"/>
    </location>
    <ligand>
        <name>S-adenosyl-L-methionine</name>
        <dbReference type="ChEBI" id="CHEBI:59789"/>
    </ligand>
</feature>
<protein>
    <submittedName>
        <fullName evidence="8">23S rRNA (Uracil(1939)-C(5))-methyltransferase RlmD</fullName>
        <ecNumber evidence="8">2.1.1.190</ecNumber>
    </submittedName>
</protein>
<feature type="active site" evidence="5">
    <location>
        <position position="455"/>
    </location>
</feature>
<feature type="domain" description="TRAM" evidence="7">
    <location>
        <begin position="46"/>
        <end position="104"/>
    </location>
</feature>
<dbReference type="PANTHER" id="PTHR11061:SF45">
    <property type="match status" value="1"/>
</dbReference>
<gene>
    <name evidence="8" type="primary">rlmD</name>
    <name evidence="8" type="ORF">KS419_14115</name>
</gene>
<keyword evidence="1 4" id="KW-0489">Methyltransferase</keyword>
<feature type="binding site" evidence="4">
    <location>
        <position position="330"/>
    </location>
    <ligand>
        <name>S-adenosyl-L-methionine</name>
        <dbReference type="ChEBI" id="CHEBI:59789"/>
    </ligand>
</feature>
<evidence type="ECO:0000256" key="1">
    <source>
        <dbReference type="ARBA" id="ARBA00022603"/>
    </source>
</evidence>
<evidence type="ECO:0000313" key="9">
    <source>
        <dbReference type="Proteomes" id="UP000784880"/>
    </source>
</evidence>
<dbReference type="EC" id="2.1.1.190" evidence="8"/>
<evidence type="ECO:0000313" key="8">
    <source>
        <dbReference type="EMBL" id="MBU9712862.1"/>
    </source>
</evidence>
<feature type="compositionally biased region" description="Basic and acidic residues" evidence="6">
    <location>
        <begin position="1"/>
        <end position="19"/>
    </location>
</feature>
<dbReference type="Pfam" id="PF01938">
    <property type="entry name" value="TRAM"/>
    <property type="match status" value="1"/>
</dbReference>
<sequence length="498" mass="56248">MKQQREKGKKQGNEGEPPKRTASVKKASEKRKNGKDTSYGAKTELKIKEGQRFPLTIKRMGIDGEGVGFFKRQVVFVPGAIPGEEIVCEVTKVRGKFAEGRIVKLRQKSPDRVAPPCPIYEECGGCQLQHMTYGAQLREKKDIVRQAFERYTKINLEKLDFKDTIGMEEPWKYRNKSQMQVGHHQGKTIAGLYSSNSHRLIDLKDCIVQHPQTNKVTGVVKQLADDLKIPAFNERKRTGVLRTIVTRVGFETGEYQLVLVTAKKEIPRVELLIEEIRRRLPDVTSIVQNVNPKKTSLIFGDETYTLFGKEKIEETMSSFRFNLSPRAFFQLNPVQTKKLYDEAKDAASLTGKEKVVDAYCGVGTIGLWLADGAAELRGMDVIEESIQDAKRNAEAHGVKNALYVTGKAETWLPKWEKEGWHPDVVVVDPPRTGLDQSFIETLLRVKPNRIVYVSCNPSTLAKNVNDLTNGGYRLKSLQPVDMFPQTAQVECVVRIEKK</sequence>
<proteinExistence type="inferred from homology"/>
<feature type="binding site" evidence="4">
    <location>
        <position position="428"/>
    </location>
    <ligand>
        <name>S-adenosyl-L-methionine</name>
        <dbReference type="ChEBI" id="CHEBI:59789"/>
    </ligand>
</feature>
<evidence type="ECO:0000256" key="2">
    <source>
        <dbReference type="ARBA" id="ARBA00022679"/>
    </source>
</evidence>
<dbReference type="InterPro" id="IPR010280">
    <property type="entry name" value="U5_MeTrfase_fam"/>
</dbReference>
<dbReference type="PROSITE" id="PS01230">
    <property type="entry name" value="TRMA_1"/>
    <property type="match status" value="1"/>
</dbReference>
<dbReference type="Pfam" id="PF05958">
    <property type="entry name" value="tRNA_U5-meth_tr"/>
    <property type="match status" value="1"/>
</dbReference>
<dbReference type="PANTHER" id="PTHR11061">
    <property type="entry name" value="RNA M5U METHYLTRANSFERASE"/>
    <property type="match status" value="1"/>
</dbReference>
<evidence type="ECO:0000256" key="4">
    <source>
        <dbReference type="PROSITE-ProRule" id="PRU01024"/>
    </source>
</evidence>
<dbReference type="PROSITE" id="PS50926">
    <property type="entry name" value="TRAM"/>
    <property type="match status" value="1"/>
</dbReference>
<name>A0ABS6JGP8_9BACI</name>
<dbReference type="CDD" id="cd02440">
    <property type="entry name" value="AdoMet_MTases"/>
    <property type="match status" value="1"/>
</dbReference>
<dbReference type="Proteomes" id="UP000784880">
    <property type="component" value="Unassembled WGS sequence"/>
</dbReference>
<evidence type="ECO:0000256" key="6">
    <source>
        <dbReference type="SAM" id="MobiDB-lite"/>
    </source>
</evidence>